<proteinExistence type="predicted"/>
<dbReference type="PANTHER" id="PTHR34065:SF1">
    <property type="entry name" value="CELL DIVISION CONTROL PROTEIN 14"/>
    <property type="match status" value="1"/>
</dbReference>
<feature type="compositionally biased region" description="Polar residues" evidence="1">
    <location>
        <begin position="416"/>
        <end position="425"/>
    </location>
</feature>
<name>A0A8H5HQI4_9AGAR</name>
<dbReference type="OrthoDB" id="5357220at2759"/>
<dbReference type="Pfam" id="PF08045">
    <property type="entry name" value="CDC14"/>
    <property type="match status" value="1"/>
</dbReference>
<feature type="region of interest" description="Disordered" evidence="1">
    <location>
        <begin position="228"/>
        <end position="339"/>
    </location>
</feature>
<dbReference type="InterPro" id="IPR012535">
    <property type="entry name" value="Cell_div_Cdc14"/>
</dbReference>
<feature type="compositionally biased region" description="Low complexity" evidence="1">
    <location>
        <begin position="380"/>
        <end position="389"/>
    </location>
</feature>
<feature type="compositionally biased region" description="Low complexity" evidence="1">
    <location>
        <begin position="141"/>
        <end position="155"/>
    </location>
</feature>
<feature type="region of interest" description="Disordered" evidence="1">
    <location>
        <begin position="140"/>
        <end position="162"/>
    </location>
</feature>
<feature type="compositionally biased region" description="Polar residues" evidence="1">
    <location>
        <begin position="396"/>
        <end position="408"/>
    </location>
</feature>
<dbReference type="EMBL" id="JAACJP010000001">
    <property type="protein sequence ID" value="KAF5387703.1"/>
    <property type="molecule type" value="Genomic_DNA"/>
</dbReference>
<dbReference type="AlphaFoldDB" id="A0A8H5HQI4"/>
<evidence type="ECO:0000313" key="3">
    <source>
        <dbReference type="Proteomes" id="UP000565441"/>
    </source>
</evidence>
<protein>
    <recommendedName>
        <fullName evidence="4">Cell division control protein 14</fullName>
    </recommendedName>
</protein>
<feature type="compositionally biased region" description="Pro residues" evidence="1">
    <location>
        <begin position="320"/>
        <end position="335"/>
    </location>
</feature>
<gene>
    <name evidence="2" type="ORF">D9615_000739</name>
</gene>
<sequence length="461" mass="49427">MDVRLQEMRDSLQDALDELSSARSSSEMKSRALHRIEQHLALACVPKESSENLHIFNALQYTFECNVPLRLLSWISNSTLTLEGLTNKGAMDHEKESQASKLASQLSLSLSLIQGVALNHPASKTFLGRKFAFEATSRHLSPSSFSTTTPNSGSSRSATPGPPPLSSLVLDTLLCILVDSHVALRAFEESNGVQAVVKILKRAGTPREVRMKCLEFLYFYLLDENPTPDAPNSSSNTSPPTAPATPVKPSKSFISSRPLRPSSRFGSSDFSLPSSSSTSSVTGRSTSGSSITSFSSSSSNTSGSTAASSVSSSPDKVSSMPPPPKTPPSSPPPNHKVPQQLQPRSLMMLRKEFDYEPQSPKKAQVSRLGIGGSRRTPTNSVSRSRLASSSEDDCQRYSQVPATPSRRGQNGRAGESETSTAQSSAGRVRTTEEKRELLGTMLGNVDALVEGVRKAGIWGLG</sequence>
<feature type="compositionally biased region" description="Low complexity" evidence="1">
    <location>
        <begin position="260"/>
        <end position="319"/>
    </location>
</feature>
<feature type="compositionally biased region" description="Low complexity" evidence="1">
    <location>
        <begin position="228"/>
        <end position="239"/>
    </location>
</feature>
<evidence type="ECO:0000256" key="1">
    <source>
        <dbReference type="SAM" id="MobiDB-lite"/>
    </source>
</evidence>
<feature type="region of interest" description="Disordered" evidence="1">
    <location>
        <begin position="354"/>
        <end position="431"/>
    </location>
</feature>
<accession>A0A8H5HQI4</accession>
<organism evidence="2 3">
    <name type="scientific">Tricholomella constricta</name>
    <dbReference type="NCBI Taxonomy" id="117010"/>
    <lineage>
        <taxon>Eukaryota</taxon>
        <taxon>Fungi</taxon>
        <taxon>Dikarya</taxon>
        <taxon>Basidiomycota</taxon>
        <taxon>Agaricomycotina</taxon>
        <taxon>Agaricomycetes</taxon>
        <taxon>Agaricomycetidae</taxon>
        <taxon>Agaricales</taxon>
        <taxon>Tricholomatineae</taxon>
        <taxon>Lyophyllaceae</taxon>
        <taxon>Tricholomella</taxon>
    </lineage>
</organism>
<keyword evidence="3" id="KW-1185">Reference proteome</keyword>
<evidence type="ECO:0000313" key="2">
    <source>
        <dbReference type="EMBL" id="KAF5387703.1"/>
    </source>
</evidence>
<comment type="caution">
    <text evidence="2">The sequence shown here is derived from an EMBL/GenBank/DDBJ whole genome shotgun (WGS) entry which is preliminary data.</text>
</comment>
<evidence type="ECO:0008006" key="4">
    <source>
        <dbReference type="Google" id="ProtNLM"/>
    </source>
</evidence>
<reference evidence="2 3" key="1">
    <citation type="journal article" date="2020" name="ISME J.">
        <title>Uncovering the hidden diversity of litter-decomposition mechanisms in mushroom-forming fungi.</title>
        <authorList>
            <person name="Floudas D."/>
            <person name="Bentzer J."/>
            <person name="Ahren D."/>
            <person name="Johansson T."/>
            <person name="Persson P."/>
            <person name="Tunlid A."/>
        </authorList>
    </citation>
    <scope>NUCLEOTIDE SEQUENCE [LARGE SCALE GENOMIC DNA]</scope>
    <source>
        <strain evidence="2 3">CBS 661.87</strain>
    </source>
</reference>
<dbReference type="PANTHER" id="PTHR34065">
    <property type="entry name" value="CELL DIVISION CONTROL PROTEIN 14"/>
    <property type="match status" value="1"/>
</dbReference>
<dbReference type="Proteomes" id="UP000565441">
    <property type="component" value="Unassembled WGS sequence"/>
</dbReference>